<proteinExistence type="predicted"/>
<evidence type="ECO:0000256" key="1">
    <source>
        <dbReference type="SAM" id="MobiDB-lite"/>
    </source>
</evidence>
<feature type="compositionally biased region" description="Basic and acidic residues" evidence="1">
    <location>
        <begin position="17"/>
        <end position="32"/>
    </location>
</feature>
<keyword evidence="4" id="KW-1185">Reference proteome</keyword>
<feature type="region of interest" description="Disordered" evidence="1">
    <location>
        <begin position="1"/>
        <end position="42"/>
    </location>
</feature>
<comment type="caution">
    <text evidence="3">The sequence shown here is derived from an EMBL/GenBank/DDBJ whole genome shotgun (WGS) entry which is preliminary data.</text>
</comment>
<reference evidence="3 4" key="1">
    <citation type="submission" date="2019-06" db="EMBL/GenBank/DDBJ databases">
        <title>Wine fermentation using esterase from Monascus purpureus.</title>
        <authorList>
            <person name="Geng C."/>
            <person name="Zhang Y."/>
        </authorList>
    </citation>
    <scope>NUCLEOTIDE SEQUENCE [LARGE SCALE GENOMIC DNA]</scope>
    <source>
        <strain evidence="3">HQ1</strain>
    </source>
</reference>
<evidence type="ECO:0000313" key="4">
    <source>
        <dbReference type="Proteomes" id="UP000319663"/>
    </source>
</evidence>
<dbReference type="Proteomes" id="UP000319663">
    <property type="component" value="Unassembled WGS sequence"/>
</dbReference>
<organism evidence="3 4">
    <name type="scientific">Monascus purpureus</name>
    <name type="common">Red mold</name>
    <name type="synonym">Monascus anka</name>
    <dbReference type="NCBI Taxonomy" id="5098"/>
    <lineage>
        <taxon>Eukaryota</taxon>
        <taxon>Fungi</taxon>
        <taxon>Dikarya</taxon>
        <taxon>Ascomycota</taxon>
        <taxon>Pezizomycotina</taxon>
        <taxon>Eurotiomycetes</taxon>
        <taxon>Eurotiomycetidae</taxon>
        <taxon>Eurotiales</taxon>
        <taxon>Aspergillaceae</taxon>
        <taxon>Monascus</taxon>
    </lineage>
</organism>
<keyword evidence="2" id="KW-0812">Transmembrane</keyword>
<accession>A0A507QT93</accession>
<dbReference type="STRING" id="5098.A0A507QT93"/>
<gene>
    <name evidence="3" type="ORF">MPDQ_007728</name>
</gene>
<dbReference type="AlphaFoldDB" id="A0A507QT93"/>
<feature type="compositionally biased region" description="Polar residues" evidence="1">
    <location>
        <begin position="1"/>
        <end position="11"/>
    </location>
</feature>
<keyword evidence="2" id="KW-0472">Membrane</keyword>
<keyword evidence="2" id="KW-1133">Transmembrane helix</keyword>
<dbReference type="PANTHER" id="PTHR35394:SF5">
    <property type="entry name" value="DUF3176 DOMAIN-CONTAINING PROTEIN"/>
    <property type="match status" value="1"/>
</dbReference>
<feature type="transmembrane region" description="Helical" evidence="2">
    <location>
        <begin position="554"/>
        <end position="575"/>
    </location>
</feature>
<dbReference type="PANTHER" id="PTHR35394">
    <property type="entry name" value="DUF3176 DOMAIN-CONTAINING PROTEIN"/>
    <property type="match status" value="1"/>
</dbReference>
<evidence type="ECO:0000313" key="3">
    <source>
        <dbReference type="EMBL" id="TQB71198.1"/>
    </source>
</evidence>
<dbReference type="Pfam" id="PF11374">
    <property type="entry name" value="DUF3176"/>
    <property type="match status" value="1"/>
</dbReference>
<name>A0A507QT93_MONPU</name>
<protein>
    <submittedName>
        <fullName evidence="3">Uncharacterized protein</fullName>
    </submittedName>
</protein>
<evidence type="ECO:0000256" key="2">
    <source>
        <dbReference type="SAM" id="Phobius"/>
    </source>
</evidence>
<feature type="transmembrane region" description="Helical" evidence="2">
    <location>
        <begin position="93"/>
        <end position="115"/>
    </location>
</feature>
<dbReference type="InterPro" id="IPR021514">
    <property type="entry name" value="DUF3176"/>
</dbReference>
<feature type="transmembrane region" description="Helical" evidence="2">
    <location>
        <begin position="61"/>
        <end position="81"/>
    </location>
</feature>
<dbReference type="EMBL" id="VIFY01000086">
    <property type="protein sequence ID" value="TQB71198.1"/>
    <property type="molecule type" value="Genomic_DNA"/>
</dbReference>
<sequence>MEYSYTPQGTSIPLERTQSRRTDSTSEDEVHKTPGKSSNPAFDSSLKLSPLRMISYWWLEFLSYAVAAITLMAIITVVMVYQDKPLSQWPHFISVNTLLSIFLSIFHTLVLFPVVEALGEVKWMWFHRPNSLRDLDRLEEASRGAIGSLKLLFAGPRSPPAIAGACIIVALLAIDPITQEIVQYHNCKHIVPGEVGLIPRTNNYTAAGTHLGPLDVALDAPMAAAMYQGLINPSRIDSTSSIPFTCTTGNCTFTQAIPDVSFASLAMCATAQDISSSIQFHNETEVYNQTDPSTHQTYSSRFTNVFWSIPSGAQIGQTTMLSTSGGGVYSLDFDALMFTTRGCPDPNFACAGNPWAVHFSLFPCIQFYSADISNNILNESVLSSKPLAFNTLDQSYSLAGNYPSTPSTKCTRSLQHEGNNSIPTFEYDGIDVYYSQTQMAMVGGAVNSTIYYYPPECVWFFSRASYKAISQHLPNFFWGRNLSSPYASPNITEGDLWLQRLYAGGAVNLSSAKTYIESLASAMTITMRQQGDASNSAPAKGTMWHLQTCIHISWNWLSVAFAMLSLAITFSVWVIQRSVMACRHSYPRNPWKSSILPVAFHRLHVNVDELQDENKQLLDIRKTSKVASTLQVQLIDLEKDDPVRSSVSREPAKE</sequence>